<dbReference type="Pfam" id="PF13476">
    <property type="entry name" value="AAA_23"/>
    <property type="match status" value="1"/>
</dbReference>
<feature type="domain" description="DUF3696" evidence="1">
    <location>
        <begin position="508"/>
        <end position="554"/>
    </location>
</feature>
<organism evidence="4 5">
    <name type="scientific">Desulfotignum phosphitoxidans DSM 13687</name>
    <dbReference type="NCBI Taxonomy" id="1286635"/>
    <lineage>
        <taxon>Bacteria</taxon>
        <taxon>Pseudomonadati</taxon>
        <taxon>Thermodesulfobacteriota</taxon>
        <taxon>Desulfobacteria</taxon>
        <taxon>Desulfobacterales</taxon>
        <taxon>Desulfobacteraceae</taxon>
        <taxon>Desulfotignum</taxon>
    </lineage>
</organism>
<evidence type="ECO:0008006" key="6">
    <source>
        <dbReference type="Google" id="ProtNLM"/>
    </source>
</evidence>
<comment type="caution">
    <text evidence="4">The sequence shown here is derived from an EMBL/GenBank/DDBJ whole genome shotgun (WGS) entry which is preliminary data.</text>
</comment>
<dbReference type="GO" id="GO:0006302">
    <property type="term" value="P:double-strand break repair"/>
    <property type="evidence" value="ECO:0007669"/>
    <property type="project" value="InterPro"/>
</dbReference>
<evidence type="ECO:0000259" key="3">
    <source>
        <dbReference type="Pfam" id="PF13476"/>
    </source>
</evidence>
<feature type="domain" description="Rad50/SbcC-type AAA" evidence="3">
    <location>
        <begin position="5"/>
        <end position="46"/>
    </location>
</feature>
<dbReference type="PANTHER" id="PTHR43581:SF2">
    <property type="entry name" value="EXCINUCLEASE ATPASE SUBUNIT"/>
    <property type="match status" value="1"/>
</dbReference>
<evidence type="ECO:0000259" key="1">
    <source>
        <dbReference type="Pfam" id="PF12476"/>
    </source>
</evidence>
<dbReference type="OrthoDB" id="3322489at2"/>
<keyword evidence="5" id="KW-1185">Reference proteome</keyword>
<dbReference type="Gene3D" id="3.40.50.300">
    <property type="entry name" value="P-loop containing nucleotide triphosphate hydrolases"/>
    <property type="match status" value="1"/>
</dbReference>
<evidence type="ECO:0000313" key="4">
    <source>
        <dbReference type="EMBL" id="EMS79057.1"/>
    </source>
</evidence>
<accession>S0G426</accession>
<dbReference type="EMBL" id="APJX01000006">
    <property type="protein sequence ID" value="EMS79057.1"/>
    <property type="molecule type" value="Genomic_DNA"/>
</dbReference>
<dbReference type="InterPro" id="IPR051396">
    <property type="entry name" value="Bact_Antivir_Def_Nuclease"/>
</dbReference>
<evidence type="ECO:0000259" key="2">
    <source>
        <dbReference type="Pfam" id="PF13175"/>
    </source>
</evidence>
<gene>
    <name evidence="4" type="ORF">Dpo_6c02560</name>
</gene>
<dbReference type="GO" id="GO:0016887">
    <property type="term" value="F:ATP hydrolysis activity"/>
    <property type="evidence" value="ECO:0007669"/>
    <property type="project" value="InterPro"/>
</dbReference>
<dbReference type="InterPro" id="IPR038729">
    <property type="entry name" value="Rad50/SbcC_AAA"/>
</dbReference>
<dbReference type="InterPro" id="IPR041685">
    <property type="entry name" value="AAA_GajA/Old/RecF-like"/>
</dbReference>
<dbReference type="InterPro" id="IPR027417">
    <property type="entry name" value="P-loop_NTPase"/>
</dbReference>
<dbReference type="AlphaFoldDB" id="S0G426"/>
<dbReference type="PANTHER" id="PTHR43581">
    <property type="entry name" value="ATP/GTP PHOSPHATASE"/>
    <property type="match status" value="1"/>
</dbReference>
<reference evidence="4 5" key="1">
    <citation type="journal article" date="2013" name="Genome Announc.">
        <title>Draft Genome Sequence of Desulfotignum phosphitoxidans DSM 13687 Strain FiPS-3.</title>
        <authorList>
            <person name="Poehlein A."/>
            <person name="Daniel R."/>
            <person name="Simeonova D.D."/>
        </authorList>
    </citation>
    <scope>NUCLEOTIDE SEQUENCE [LARGE SCALE GENOMIC DNA]</scope>
    <source>
        <strain evidence="4 5">DSM 13687</strain>
    </source>
</reference>
<evidence type="ECO:0000313" key="5">
    <source>
        <dbReference type="Proteomes" id="UP000014216"/>
    </source>
</evidence>
<sequence>MIHAIHLGNFKAFAETQHIPVKPITLIFGPNSAGKSSIIHSLALTHEALRTGELDLFRTNLGGSSIDLGGFKQYIHRRQISRRMEWGVTLGTGKFTGRLKELLEPAADITLLITIGMPLNPKTDEPEPGTVPHIITYELHSNNTLLLRMSRRPGNRMALDQLPYNHPVLQRLIRAMLEGFTTTGSVSEKDLVSLEQPMAEIIAGLRSTMDTLFPKSIKDEEREEESVRQLHLFPVSRGNRQEDLANALRFFLPRTLDELIKELNQVISAEINRLQYLGPLRSYPSRHLAFAEHDDINWYAGGGYAWDVVRRNKDVRDKVNDWLRDAKKLSTPYELSIKNLLTIEDLEADYETLVSGVEAAMDSDDWTDFEKTVGEAVSGDHFGELYGILNRLKKSESNYAAFQELVLFDRRTETQVSHRDVGIGVSQVLPVLVSAFAEHEKIIAIEQPEIHLHPALQAELGDVFIESALAGNNNTFLLETHSEHLILRILRRIRETAEGELEAGATPITPEQVAVLYVQPGKKGSEILHMPVNEEGEFKRPWPQGFFAERARELF</sequence>
<dbReference type="SUPFAM" id="SSF52540">
    <property type="entry name" value="P-loop containing nucleoside triphosphate hydrolases"/>
    <property type="match status" value="1"/>
</dbReference>
<protein>
    <recommendedName>
        <fullName evidence="6">AAA domain-containing protein</fullName>
    </recommendedName>
</protein>
<dbReference type="Pfam" id="PF12476">
    <property type="entry name" value="DUF3696"/>
    <property type="match status" value="1"/>
</dbReference>
<dbReference type="PATRIC" id="fig|1286635.3.peg.3142"/>
<dbReference type="Proteomes" id="UP000014216">
    <property type="component" value="Unassembled WGS sequence"/>
</dbReference>
<dbReference type="InterPro" id="IPR022532">
    <property type="entry name" value="DUF3696"/>
</dbReference>
<proteinExistence type="predicted"/>
<name>S0G426_9BACT</name>
<dbReference type="Pfam" id="PF13175">
    <property type="entry name" value="AAA_15"/>
    <property type="match status" value="1"/>
</dbReference>
<feature type="domain" description="Endonuclease GajA/Old nuclease/RecF-like AAA" evidence="2">
    <location>
        <begin position="268"/>
        <end position="486"/>
    </location>
</feature>